<feature type="transmembrane region" description="Helical" evidence="1">
    <location>
        <begin position="104"/>
        <end position="126"/>
    </location>
</feature>
<name>A0A5J4YWT3_PORPP</name>
<protein>
    <submittedName>
        <fullName evidence="2">Uncharacterized protein</fullName>
    </submittedName>
</protein>
<keyword evidence="1" id="KW-0812">Transmembrane</keyword>
<proteinExistence type="predicted"/>
<evidence type="ECO:0000313" key="3">
    <source>
        <dbReference type="Proteomes" id="UP000324585"/>
    </source>
</evidence>
<feature type="transmembrane region" description="Helical" evidence="1">
    <location>
        <begin position="499"/>
        <end position="516"/>
    </location>
</feature>
<organism evidence="2 3">
    <name type="scientific">Porphyridium purpureum</name>
    <name type="common">Red alga</name>
    <name type="synonym">Porphyridium cruentum</name>
    <dbReference type="NCBI Taxonomy" id="35688"/>
    <lineage>
        <taxon>Eukaryota</taxon>
        <taxon>Rhodophyta</taxon>
        <taxon>Bangiophyceae</taxon>
        <taxon>Porphyridiales</taxon>
        <taxon>Porphyridiaceae</taxon>
        <taxon>Porphyridium</taxon>
    </lineage>
</organism>
<sequence>MFGNLDSLISVSTTAMLRTELHPGVAPAFAAMRRFSDTSFLPVTKLSFCCKLIRHTKEVGAQLGHQRKVRRRAGAFVVCRRKGNHNGVLSFIAQGVFNRGEMEWWKLILCGFVVTGVAAPVCSWLYTNMKEMREVAPERTVALRCGCGAVTGRVRFPYAKVDSFICKCDDCTAYQQYMYAKTEDQYRDYFKPYAPFTPWIAVYPAHLSLDPAAFNHLAVVLVKEGTKNNRISCKECNVPVFLLPGGDLPYGVVAVPALENAEEMMPVDGVIKSGENKVDGKTVYYKGFGTSFLPKVVYRILYGYVFAKRNAELTERVVALPRTEVILASKAQVTHFTMGRFCLRAHDSQTWSPSKDERERSSSYVRRLLMMSGPSCMLAWGFLASCAPPLLQNGILPTPQGQVFRFGRAPTIRKAQSHRACVRCSASRKPGDGELGDEAPDEASSTRSDARKVVLLQVALVITGAVLLWTVRPPLDPDAHDAADGSGAVLDMGGQDKSALVRVAVWLSYFIFKYLFQLAEEFFRTLP</sequence>
<accession>A0A5J4YWT3</accession>
<evidence type="ECO:0000256" key="1">
    <source>
        <dbReference type="SAM" id="Phobius"/>
    </source>
</evidence>
<dbReference type="Gene3D" id="3.90.1590.10">
    <property type="entry name" value="glutathione-dependent formaldehyde- activating enzyme (gfa)"/>
    <property type="match status" value="1"/>
</dbReference>
<keyword evidence="1" id="KW-0472">Membrane</keyword>
<gene>
    <name evidence="2" type="ORF">FVE85_2176</name>
</gene>
<dbReference type="Proteomes" id="UP000324585">
    <property type="component" value="Unassembled WGS sequence"/>
</dbReference>
<dbReference type="EMBL" id="VRMN01000003">
    <property type="protein sequence ID" value="KAA8496021.1"/>
    <property type="molecule type" value="Genomic_DNA"/>
</dbReference>
<dbReference type="AlphaFoldDB" id="A0A5J4YWT3"/>
<feature type="transmembrane region" description="Helical" evidence="1">
    <location>
        <begin position="453"/>
        <end position="471"/>
    </location>
</feature>
<reference evidence="3" key="1">
    <citation type="journal article" date="2019" name="Nat. Commun.">
        <title>Expansion of phycobilisome linker gene families in mesophilic red algae.</title>
        <authorList>
            <person name="Lee J."/>
            <person name="Kim D."/>
            <person name="Bhattacharya D."/>
            <person name="Yoon H.S."/>
        </authorList>
    </citation>
    <scope>NUCLEOTIDE SEQUENCE [LARGE SCALE GENOMIC DNA]</scope>
    <source>
        <strain evidence="3">CCMP 1328</strain>
    </source>
</reference>
<keyword evidence="1" id="KW-1133">Transmembrane helix</keyword>
<evidence type="ECO:0000313" key="2">
    <source>
        <dbReference type="EMBL" id="KAA8496021.1"/>
    </source>
</evidence>
<comment type="caution">
    <text evidence="2">The sequence shown here is derived from an EMBL/GenBank/DDBJ whole genome shotgun (WGS) entry which is preliminary data.</text>
</comment>
<keyword evidence="3" id="KW-1185">Reference proteome</keyword>